<feature type="domain" description="G5" evidence="3">
    <location>
        <begin position="58"/>
        <end position="137"/>
    </location>
</feature>
<evidence type="ECO:0000256" key="1">
    <source>
        <dbReference type="ARBA" id="ARBA00022729"/>
    </source>
</evidence>
<sequence>MVATSWKVSTTTATGTTPTTVGKLLATHDVRPDSNDRIVLTPPAAADKKAGVVATVTVHKVDVTKKTTKAASKAGTVVKKDSHRLASAGTKVQRAGKDGVKTTVQRVTTIDGKVADRKTLKTTDTAVDAILVKGTKADPRPAGPRAPRRSPPRWSRPAAGAATSSSAS</sequence>
<accession>A0ABQ6I3H6</accession>
<dbReference type="Gene3D" id="2.20.230.10">
    <property type="entry name" value="Resuscitation-promoting factor rpfb"/>
    <property type="match status" value="1"/>
</dbReference>
<evidence type="ECO:0000313" key="4">
    <source>
        <dbReference type="EMBL" id="GMA24826.1"/>
    </source>
</evidence>
<keyword evidence="5" id="KW-1185">Reference proteome</keyword>
<feature type="region of interest" description="Disordered" evidence="2">
    <location>
        <begin position="131"/>
        <end position="168"/>
    </location>
</feature>
<evidence type="ECO:0000256" key="2">
    <source>
        <dbReference type="SAM" id="MobiDB-lite"/>
    </source>
</evidence>
<protein>
    <recommendedName>
        <fullName evidence="3">G5 domain-containing protein</fullName>
    </recommendedName>
</protein>
<proteinExistence type="predicted"/>
<evidence type="ECO:0000313" key="5">
    <source>
        <dbReference type="Proteomes" id="UP001157091"/>
    </source>
</evidence>
<dbReference type="SMART" id="SM01208">
    <property type="entry name" value="G5"/>
    <property type="match status" value="1"/>
</dbReference>
<dbReference type="Pfam" id="PF07501">
    <property type="entry name" value="G5"/>
    <property type="match status" value="1"/>
</dbReference>
<dbReference type="EMBL" id="BSUK01000001">
    <property type="protein sequence ID" value="GMA24826.1"/>
    <property type="molecule type" value="Genomic_DNA"/>
</dbReference>
<feature type="compositionally biased region" description="Low complexity" evidence="2">
    <location>
        <begin position="152"/>
        <end position="168"/>
    </location>
</feature>
<dbReference type="InterPro" id="IPR011098">
    <property type="entry name" value="G5_dom"/>
</dbReference>
<dbReference type="PROSITE" id="PS51109">
    <property type="entry name" value="G5"/>
    <property type="match status" value="1"/>
</dbReference>
<reference evidence="5" key="1">
    <citation type="journal article" date="2019" name="Int. J. Syst. Evol. Microbiol.">
        <title>The Global Catalogue of Microorganisms (GCM) 10K type strain sequencing project: providing services to taxonomists for standard genome sequencing and annotation.</title>
        <authorList>
            <consortium name="The Broad Institute Genomics Platform"/>
            <consortium name="The Broad Institute Genome Sequencing Center for Infectious Disease"/>
            <person name="Wu L."/>
            <person name="Ma J."/>
        </authorList>
    </citation>
    <scope>NUCLEOTIDE SEQUENCE [LARGE SCALE GENOMIC DNA]</scope>
    <source>
        <strain evidence="5">NBRC 106348</strain>
    </source>
</reference>
<keyword evidence="1" id="KW-0732">Signal</keyword>
<organism evidence="4 5">
    <name type="scientific">Luteimicrobium album</name>
    <dbReference type="NCBI Taxonomy" id="1054550"/>
    <lineage>
        <taxon>Bacteria</taxon>
        <taxon>Bacillati</taxon>
        <taxon>Actinomycetota</taxon>
        <taxon>Actinomycetes</taxon>
        <taxon>Micrococcales</taxon>
        <taxon>Luteimicrobium</taxon>
    </lineage>
</organism>
<dbReference type="Proteomes" id="UP001157091">
    <property type="component" value="Unassembled WGS sequence"/>
</dbReference>
<gene>
    <name evidence="4" type="ORF">GCM10025864_25850</name>
</gene>
<name>A0ABQ6I3H6_9MICO</name>
<comment type="caution">
    <text evidence="4">The sequence shown here is derived from an EMBL/GenBank/DDBJ whole genome shotgun (WGS) entry which is preliminary data.</text>
</comment>
<evidence type="ECO:0000259" key="3">
    <source>
        <dbReference type="PROSITE" id="PS51109"/>
    </source>
</evidence>